<dbReference type="GO" id="GO:0019897">
    <property type="term" value="C:extrinsic component of plasma membrane"/>
    <property type="evidence" value="ECO:0007669"/>
    <property type="project" value="UniProtKB-UniRule"/>
</dbReference>
<keyword evidence="5 8" id="KW-0472">Membrane</keyword>
<keyword evidence="10" id="KW-0175">Coiled coil</keyword>
<comment type="similarity">
    <text evidence="8">Belongs to the type II topoisomerase GyrA/ParC subunit family. ParC type 2 subfamily.</text>
</comment>
<feature type="site" description="Interaction with DNA" evidence="8">
    <location>
        <position position="81"/>
    </location>
</feature>
<dbReference type="InterPro" id="IPR050220">
    <property type="entry name" value="Type_II_DNA_Topoisomerases"/>
</dbReference>
<evidence type="ECO:0000256" key="3">
    <source>
        <dbReference type="ARBA" id="ARBA00023029"/>
    </source>
</evidence>
<evidence type="ECO:0000256" key="7">
    <source>
        <dbReference type="ARBA" id="ARBA00063644"/>
    </source>
</evidence>
<dbReference type="SMART" id="SM00434">
    <property type="entry name" value="TOP4c"/>
    <property type="match status" value="1"/>
</dbReference>
<feature type="site" description="Transition state stabilizer" evidence="8">
    <location>
        <position position="124"/>
    </location>
</feature>
<feature type="site" description="Interaction with DNA" evidence="8">
    <location>
        <position position="83"/>
    </location>
</feature>
<keyword evidence="13" id="KW-1185">Reference proteome</keyword>
<dbReference type="AlphaFoldDB" id="A0A1G9CCC3"/>
<feature type="active site" description="O-(5'-phospho-DNA)-tyrosine intermediate" evidence="8 9">
    <location>
        <position position="125"/>
    </location>
</feature>
<evidence type="ECO:0000256" key="4">
    <source>
        <dbReference type="ARBA" id="ARBA00023125"/>
    </source>
</evidence>
<organism evidence="12 13">
    <name type="scientific">Lacicoccus qingdaonensis</name>
    <dbReference type="NCBI Taxonomy" id="576118"/>
    <lineage>
        <taxon>Bacteria</taxon>
        <taxon>Bacillati</taxon>
        <taxon>Bacillota</taxon>
        <taxon>Bacilli</taxon>
        <taxon>Bacillales</taxon>
        <taxon>Salinicoccaceae</taxon>
        <taxon>Lacicoccus</taxon>
    </lineage>
</organism>
<dbReference type="PROSITE" id="PS52040">
    <property type="entry name" value="TOPO_IIA"/>
    <property type="match status" value="1"/>
</dbReference>
<evidence type="ECO:0000256" key="8">
    <source>
        <dbReference type="HAMAP-Rule" id="MF_00937"/>
    </source>
</evidence>
<dbReference type="InterPro" id="IPR013758">
    <property type="entry name" value="Topo_IIA_A/C_ab"/>
</dbReference>
<dbReference type="FunFam" id="3.90.199.10:FF:000001">
    <property type="entry name" value="DNA gyrase subunit A"/>
    <property type="match status" value="1"/>
</dbReference>
<dbReference type="GO" id="GO:0009330">
    <property type="term" value="C:DNA topoisomerase type II (double strand cut, ATP-hydrolyzing) complex"/>
    <property type="evidence" value="ECO:0007669"/>
    <property type="project" value="TreeGrafter"/>
</dbReference>
<dbReference type="InterPro" id="IPR035516">
    <property type="entry name" value="Gyrase/topoIV_suA_C"/>
</dbReference>
<sequence>MRKVTALAENIQNLKLEDVLGDRFGRYSKYVIQDRAIPDVRDGLKPVQRRILYAMFREGNTFDKNYRKSAKAVGNVIGNYHPHGESSIYDAMVRLGQGWKMREELIMIHGNIGSMDGDPPAAMRYTEAKLAEISNEMVRDINKNTVDFMNNFDDTDVEPTVMPSRFPNILVNGSTGISAGYATDIPPHNLDEVIDATLKVIDKPTAKIDELLQIVKGPDFPTGGIIQGKDELKKAYETGRGRIIVRSKVETEELRGGKKLIAVTELPYEVNKANLVKKIDEIRADRKVDGILEVRDETDRQGLRIAIEVRKDANIEGIINYLYKRTDLQVAYNFNMVAISNRAPKLLGLKEVLTSYIDHQKEIIYKRSQFELEQAKKRMHIIEGLMKALSILDDVIRLIRESENKRNAKENLIEAFHFTEAQAEAIVMLQLYRLTNTDIVELETEHNELDYTINQLNEIINDEKKLLSVIKKELRDIKKKYSSERLTEVEDKIENIELDKKLLIPQEETILSLTRAGYVKRTSPRSFNASEPDEIGMKEDDFLVYLNESDTLQQLLVFTNLGNYLIIPVHEIPDIRWKDHGVHLSSRFKIEAYEMPVFAMTVDDYKDSLSIVSVTKNGQIKRSELSLFEAVRIKRPIVYMNLKTDDEVVDVDTSITGTEEILFVTEKGLTLKYGLDAVNSTGLRSQGVRAMNVKKDDEIIFAGIIKDERYLLTVSNRGAVKRTDLASFERGARAQVGTMLLKEIKSKPHRLVGAKLFDDNINAVIVSDSNNSTISGKDIRVTGKYVNGSFVVDEDAFGEVTDVYFDDINL</sequence>
<dbReference type="FunFam" id="1.10.268.10:FF:000001">
    <property type="entry name" value="DNA gyrase subunit A"/>
    <property type="match status" value="1"/>
</dbReference>
<dbReference type="FunFam" id="3.30.1360.40:FF:000002">
    <property type="entry name" value="DNA gyrase subunit A"/>
    <property type="match status" value="1"/>
</dbReference>
<dbReference type="SUPFAM" id="SSF56719">
    <property type="entry name" value="Type II DNA topoisomerase"/>
    <property type="match status" value="1"/>
</dbReference>
<dbReference type="GO" id="GO:0005737">
    <property type="term" value="C:cytoplasm"/>
    <property type="evidence" value="ECO:0007669"/>
    <property type="project" value="TreeGrafter"/>
</dbReference>
<dbReference type="InterPro" id="IPR013757">
    <property type="entry name" value="Topo_IIA_A_a_sf"/>
</dbReference>
<dbReference type="GO" id="GO:0034335">
    <property type="term" value="F:DNA negative supercoiling activity"/>
    <property type="evidence" value="ECO:0007669"/>
    <property type="project" value="UniProtKB-ARBA"/>
</dbReference>
<evidence type="ECO:0000259" key="11">
    <source>
        <dbReference type="PROSITE" id="PS52040"/>
    </source>
</evidence>
<feature type="site" description="Interaction with DNA" evidence="8">
    <location>
        <position position="45"/>
    </location>
</feature>
<comment type="subunit">
    <text evidence="7 8">Heterotetramer composed of ParC and ParE.</text>
</comment>
<dbReference type="STRING" id="576118.SAMN05216216_10410"/>
<evidence type="ECO:0000313" key="13">
    <source>
        <dbReference type="Proteomes" id="UP000199008"/>
    </source>
</evidence>
<dbReference type="EC" id="5.6.2.2" evidence="8"/>
<dbReference type="FunFam" id="2.120.10.90:FF:000005">
    <property type="entry name" value="DNA topoisomerase 4 subunit A"/>
    <property type="match status" value="1"/>
</dbReference>
<dbReference type="PANTHER" id="PTHR43493:SF9">
    <property type="entry name" value="DNA TOPOISOMERASE 4 SUBUNIT A"/>
    <property type="match status" value="1"/>
</dbReference>
<dbReference type="InterPro" id="IPR006691">
    <property type="entry name" value="GyrA/parC_rep"/>
</dbReference>
<keyword evidence="4 8" id="KW-0238">DNA-binding</keyword>
<dbReference type="NCBIfam" id="NF004044">
    <property type="entry name" value="PRK05561.1"/>
    <property type="match status" value="1"/>
</dbReference>
<dbReference type="Gene3D" id="1.10.268.10">
    <property type="entry name" value="Topoisomerase, domain 3"/>
    <property type="match status" value="1"/>
</dbReference>
<dbReference type="InterPro" id="IPR002205">
    <property type="entry name" value="Topo_IIA_dom_A"/>
</dbReference>
<evidence type="ECO:0000256" key="10">
    <source>
        <dbReference type="SAM" id="Coils"/>
    </source>
</evidence>
<dbReference type="GO" id="GO:0005694">
    <property type="term" value="C:chromosome"/>
    <property type="evidence" value="ECO:0007669"/>
    <property type="project" value="InterPro"/>
</dbReference>
<evidence type="ECO:0000256" key="2">
    <source>
        <dbReference type="ARBA" id="ARBA00022475"/>
    </source>
</evidence>
<dbReference type="EMBL" id="FNFY01000004">
    <property type="protein sequence ID" value="SDK49075.1"/>
    <property type="molecule type" value="Genomic_DNA"/>
</dbReference>
<feature type="site" description="Interaction with DNA" evidence="8">
    <location>
        <position position="100"/>
    </location>
</feature>
<dbReference type="HAMAP" id="MF_00937">
    <property type="entry name" value="ParC_type2"/>
    <property type="match status" value="1"/>
</dbReference>
<name>A0A1G9CCC3_9BACL</name>
<evidence type="ECO:0000256" key="6">
    <source>
        <dbReference type="ARBA" id="ARBA00023235"/>
    </source>
</evidence>
<dbReference type="GO" id="GO:0005524">
    <property type="term" value="F:ATP binding"/>
    <property type="evidence" value="ECO:0007669"/>
    <property type="project" value="InterPro"/>
</dbReference>
<dbReference type="GO" id="GO:0006265">
    <property type="term" value="P:DNA topological change"/>
    <property type="evidence" value="ECO:0007669"/>
    <property type="project" value="UniProtKB-UniRule"/>
</dbReference>
<keyword evidence="3 8" id="KW-0799">Topoisomerase</keyword>
<evidence type="ECO:0000256" key="1">
    <source>
        <dbReference type="ARBA" id="ARBA00000185"/>
    </source>
</evidence>
<evidence type="ECO:0000313" key="12">
    <source>
        <dbReference type="EMBL" id="SDK49075.1"/>
    </source>
</evidence>
<dbReference type="GO" id="GO:0007059">
    <property type="term" value="P:chromosome segregation"/>
    <property type="evidence" value="ECO:0007669"/>
    <property type="project" value="UniProtKB-UniRule"/>
</dbReference>
<dbReference type="Gene3D" id="3.30.1360.40">
    <property type="match status" value="1"/>
</dbReference>
<feature type="site" description="Interaction with DNA" evidence="8">
    <location>
        <position position="94"/>
    </location>
</feature>
<comment type="catalytic activity">
    <reaction evidence="1 8 9">
        <text>ATP-dependent breakage, passage and rejoining of double-stranded DNA.</text>
        <dbReference type="EC" id="5.6.2.2"/>
    </reaction>
</comment>
<dbReference type="GO" id="GO:0003677">
    <property type="term" value="F:DNA binding"/>
    <property type="evidence" value="ECO:0007669"/>
    <property type="project" value="UniProtKB-UniRule"/>
</dbReference>
<comment type="subcellular location">
    <subcellularLocation>
        <location evidence="8">Cell membrane</location>
        <topology evidence="8">Peripheral membrane protein</topology>
    </subcellularLocation>
</comment>
<dbReference type="SUPFAM" id="SSF101904">
    <property type="entry name" value="GyrA/ParC C-terminal domain-like"/>
    <property type="match status" value="1"/>
</dbReference>
<evidence type="ECO:0000256" key="9">
    <source>
        <dbReference type="PROSITE-ProRule" id="PRU01384"/>
    </source>
</evidence>
<dbReference type="Gene3D" id="2.120.10.90">
    <property type="entry name" value="DNA gyrase/topoisomerase IV, subunit A, C-terminal"/>
    <property type="match status" value="1"/>
</dbReference>
<dbReference type="InterPro" id="IPR005741">
    <property type="entry name" value="TopoIV_A_Gpos"/>
</dbReference>
<dbReference type="Pfam" id="PF03989">
    <property type="entry name" value="DNA_gyraseA_C"/>
    <property type="match status" value="5"/>
</dbReference>
<dbReference type="InterPro" id="IPR013760">
    <property type="entry name" value="Topo_IIA-like_dom_sf"/>
</dbReference>
<dbReference type="Pfam" id="PF00521">
    <property type="entry name" value="DNA_topoisoIV"/>
    <property type="match status" value="1"/>
</dbReference>
<comment type="function">
    <text evidence="8">Topoisomerase IV is essential for chromosome segregation. It relaxes supercoiled DNA. Performs the decatenation events required during the replication of a circular DNA molecule.</text>
</comment>
<dbReference type="PANTHER" id="PTHR43493">
    <property type="entry name" value="DNA GYRASE/TOPOISOMERASE SUBUNIT A"/>
    <property type="match status" value="1"/>
</dbReference>
<gene>
    <name evidence="8" type="primary">parC</name>
    <name evidence="12" type="ORF">SAMN05216216_10410</name>
</gene>
<protein>
    <recommendedName>
        <fullName evidence="8">DNA topoisomerase 4 subunit A</fullName>
        <ecNumber evidence="8">5.6.2.2</ecNumber>
    </recommendedName>
    <alternativeName>
        <fullName evidence="8">Topoisomerase IV subunit A</fullName>
    </alternativeName>
</protein>
<dbReference type="NCBIfam" id="TIGR01061">
    <property type="entry name" value="parC_Gpos"/>
    <property type="match status" value="1"/>
</dbReference>
<reference evidence="13" key="1">
    <citation type="submission" date="2016-10" db="EMBL/GenBank/DDBJ databases">
        <authorList>
            <person name="Varghese N."/>
            <person name="Submissions S."/>
        </authorList>
    </citation>
    <scope>NUCLEOTIDE SEQUENCE [LARGE SCALE GENOMIC DNA]</scope>
    <source>
        <strain evidence="13">CGMCC 1.8895</strain>
    </source>
</reference>
<dbReference type="Gene3D" id="3.90.199.10">
    <property type="entry name" value="Topoisomerase II, domain 5"/>
    <property type="match status" value="1"/>
</dbReference>
<evidence type="ECO:0000256" key="5">
    <source>
        <dbReference type="ARBA" id="ARBA00023136"/>
    </source>
</evidence>
<dbReference type="Proteomes" id="UP000199008">
    <property type="component" value="Unassembled WGS sequence"/>
</dbReference>
<dbReference type="CDD" id="cd00187">
    <property type="entry name" value="TOP4c"/>
    <property type="match status" value="1"/>
</dbReference>
<feature type="coiled-coil region" evidence="10">
    <location>
        <begin position="439"/>
        <end position="480"/>
    </location>
</feature>
<feature type="domain" description="Topo IIA-type catalytic" evidence="11">
    <location>
        <begin position="37"/>
        <end position="501"/>
    </location>
</feature>
<keyword evidence="6 8" id="KW-0413">Isomerase</keyword>
<proteinExistence type="inferred from homology"/>
<accession>A0A1G9CCC3</accession>
<keyword evidence="2 8" id="KW-1003">Cell membrane</keyword>